<comment type="caution">
    <text evidence="1">The sequence shown here is derived from an EMBL/GenBank/DDBJ whole genome shotgun (WGS) entry which is preliminary data.</text>
</comment>
<proteinExistence type="predicted"/>
<accession>A0ABX9U0W0</accession>
<keyword evidence="2" id="KW-1185">Reference proteome</keyword>
<name>A0ABX9U0W0_9GAMM</name>
<evidence type="ECO:0000313" key="1">
    <source>
        <dbReference type="EMBL" id="RLL35166.1"/>
    </source>
</evidence>
<gene>
    <name evidence="1" type="ORF">D9K79_18690</name>
</gene>
<dbReference type="RefSeq" id="WP_004677522.1">
    <property type="nucleotide sequence ID" value="NZ_RCHE01000138.1"/>
</dbReference>
<reference evidence="1 2" key="1">
    <citation type="submission" date="2018-09" db="EMBL/GenBank/DDBJ databases">
        <title>The draft genome of Acinetobacter sp. strains.</title>
        <authorList>
            <person name="Qin J."/>
            <person name="Feng Y."/>
            <person name="Zong Z."/>
        </authorList>
    </citation>
    <scope>NUCLEOTIDE SEQUENCE [LARGE SCALE GENOMIC DNA]</scope>
    <source>
        <strain evidence="1 2">WCHAc060001</strain>
    </source>
</reference>
<evidence type="ECO:0000313" key="2">
    <source>
        <dbReference type="Proteomes" id="UP000273105"/>
    </source>
</evidence>
<protein>
    <submittedName>
        <fullName evidence="1">Uncharacterized protein</fullName>
    </submittedName>
</protein>
<dbReference type="EMBL" id="RCHE01000138">
    <property type="protein sequence ID" value="RLL35166.1"/>
    <property type="molecule type" value="Genomic_DNA"/>
</dbReference>
<organism evidence="1 2">
    <name type="scientific">Acinetobacter cumulans</name>
    <dbReference type="NCBI Taxonomy" id="2136182"/>
    <lineage>
        <taxon>Bacteria</taxon>
        <taxon>Pseudomonadati</taxon>
        <taxon>Pseudomonadota</taxon>
        <taxon>Gammaproteobacteria</taxon>
        <taxon>Moraxellales</taxon>
        <taxon>Moraxellaceae</taxon>
        <taxon>Acinetobacter</taxon>
    </lineage>
</organism>
<sequence>MTFKFLQACYGSQPVIYQDIDLWKVDWVESNEPQILLEPRLGEKYLFDIYYTNINKKKVKFAFQEVTNNVYVFFIDE</sequence>
<dbReference type="Proteomes" id="UP000273105">
    <property type="component" value="Unassembled WGS sequence"/>
</dbReference>